<accession>A0AAC9AYP6</accession>
<dbReference type="Gene3D" id="1.10.10.10">
    <property type="entry name" value="Winged helix-like DNA-binding domain superfamily/Winged helix DNA-binding domain"/>
    <property type="match status" value="1"/>
</dbReference>
<organism evidence="1 2">
    <name type="scientific">Sphingopyxis macrogoltabida</name>
    <name type="common">Sphingomonas macrogoltabidus</name>
    <dbReference type="NCBI Taxonomy" id="33050"/>
    <lineage>
        <taxon>Bacteria</taxon>
        <taxon>Pseudomonadati</taxon>
        <taxon>Pseudomonadota</taxon>
        <taxon>Alphaproteobacteria</taxon>
        <taxon>Sphingomonadales</taxon>
        <taxon>Sphingomonadaceae</taxon>
        <taxon>Sphingopyxis</taxon>
    </lineage>
</organism>
<dbReference type="Proteomes" id="UP000076088">
    <property type="component" value="Chromosome"/>
</dbReference>
<name>A0AAC9AYP6_SPHMC</name>
<evidence type="ECO:0000313" key="1">
    <source>
        <dbReference type="EMBL" id="AMU92305.1"/>
    </source>
</evidence>
<dbReference type="AlphaFoldDB" id="A0AAC9AYP6"/>
<gene>
    <name evidence="1" type="ORF">ATM17_25135</name>
</gene>
<sequence>MRLLVAALDDAVEQAYRDAGLNFRPRFYPYFRLLMARDSASVGECVAALGFTQPAATQTLQTMVREGLIESVPARDRRERRFILTPAARAMIPDLEAAWAATAGAARALDAALPQPLGATVDAALEQLQRQSFGDLIKKERAR</sequence>
<reference evidence="1 2" key="2">
    <citation type="journal article" date="2016" name="Genome Announc.">
        <title>Complete Genome Sequence of Sphingopyxis macrogoltabida Strain 203N (NBRC 111659), a Polyethylene Glycol Degrader.</title>
        <authorList>
            <person name="Ohtsubo Y."/>
            <person name="Nonoyama S."/>
            <person name="Nagata Y."/>
            <person name="Numata M."/>
            <person name="Tsuchikane K."/>
            <person name="Hosoyama A."/>
            <person name="Yamazoe A."/>
            <person name="Tsuda M."/>
            <person name="Fujita N."/>
            <person name="Kawai F."/>
        </authorList>
    </citation>
    <scope>NUCLEOTIDE SEQUENCE [LARGE SCALE GENOMIC DNA]</scope>
    <source>
        <strain evidence="1 2">203N</strain>
    </source>
</reference>
<proteinExistence type="predicted"/>
<evidence type="ECO:0008006" key="3">
    <source>
        <dbReference type="Google" id="ProtNLM"/>
    </source>
</evidence>
<evidence type="ECO:0000313" key="2">
    <source>
        <dbReference type="Proteomes" id="UP000076088"/>
    </source>
</evidence>
<dbReference type="InterPro" id="IPR036388">
    <property type="entry name" value="WH-like_DNA-bd_sf"/>
</dbReference>
<dbReference type="InterPro" id="IPR036390">
    <property type="entry name" value="WH_DNA-bd_sf"/>
</dbReference>
<keyword evidence="2" id="KW-1185">Reference proteome</keyword>
<protein>
    <recommendedName>
        <fullName evidence="3">MarR family transcriptional regulator</fullName>
    </recommendedName>
</protein>
<dbReference type="SUPFAM" id="SSF46785">
    <property type="entry name" value="Winged helix' DNA-binding domain"/>
    <property type="match status" value="1"/>
</dbReference>
<dbReference type="EMBL" id="CP013344">
    <property type="protein sequence ID" value="AMU92305.1"/>
    <property type="molecule type" value="Genomic_DNA"/>
</dbReference>
<reference evidence="2" key="1">
    <citation type="submission" date="2015-11" db="EMBL/GenBank/DDBJ databases">
        <title>Complete genome sequence of a polyethylene-glycol degrader Sphingopyxis macrogoltabida 203N (NBRC 111659).</title>
        <authorList>
            <person name="Yoshiyuki O."/>
            <person name="Shouta N."/>
            <person name="Nagata Y."/>
            <person name="Numata M."/>
            <person name="Tsuchikane K."/>
            <person name="Hosoyama A."/>
            <person name="Yamazoe A."/>
            <person name="Tsuda M."/>
            <person name="Fujita N."/>
            <person name="Kawai F."/>
        </authorList>
    </citation>
    <scope>NUCLEOTIDE SEQUENCE [LARGE SCALE GENOMIC DNA]</scope>
    <source>
        <strain evidence="2">203N</strain>
    </source>
</reference>